<comment type="subcellular location">
    <subcellularLocation>
        <location evidence="1">Membrane</location>
        <topology evidence="1">Multi-pass membrane protein</topology>
    </subcellularLocation>
</comment>
<reference evidence="8 9" key="1">
    <citation type="submission" date="2010-12" db="EMBL/GenBank/DDBJ databases">
        <authorList>
            <person name="Muzny D."/>
            <person name="Qin X."/>
            <person name="Deng J."/>
            <person name="Jiang H."/>
            <person name="Liu Y."/>
            <person name="Qu J."/>
            <person name="Song X.-Z."/>
            <person name="Zhang L."/>
            <person name="Thornton R."/>
            <person name="Coyle M."/>
            <person name="Francisco L."/>
            <person name="Jackson L."/>
            <person name="Javaid M."/>
            <person name="Korchina V."/>
            <person name="Kovar C."/>
            <person name="Mata R."/>
            <person name="Mathew T."/>
            <person name="Ngo R."/>
            <person name="Nguyen L."/>
            <person name="Nguyen N."/>
            <person name="Okwuonu G."/>
            <person name="Ongeri F."/>
            <person name="Pham C."/>
            <person name="Simmons D."/>
            <person name="Wilczek-Boney K."/>
            <person name="Hale W."/>
            <person name="Jakkamsetti A."/>
            <person name="Pham P."/>
            <person name="Ruth R."/>
            <person name="San Lucas F."/>
            <person name="Warren J."/>
            <person name="Zhang J."/>
            <person name="Zhao Z."/>
            <person name="Zhou C."/>
            <person name="Zhu D."/>
            <person name="Lee S."/>
            <person name="Bess C."/>
            <person name="Blankenburg K."/>
            <person name="Forbes L."/>
            <person name="Fu Q."/>
            <person name="Gubbala S."/>
            <person name="Hirani K."/>
            <person name="Jayaseelan J.C."/>
            <person name="Lara F."/>
            <person name="Munidasa M."/>
            <person name="Palculict T."/>
            <person name="Patil S."/>
            <person name="Pu L.-L."/>
            <person name="Saada N."/>
            <person name="Tang L."/>
            <person name="Weissenberger G."/>
            <person name="Zhu Y."/>
            <person name="Hemphill L."/>
            <person name="Shang Y."/>
            <person name="Youmans B."/>
            <person name="Ayvaz T."/>
            <person name="Ross M."/>
            <person name="Santibanez J."/>
            <person name="Aqrawi P."/>
            <person name="Gross S."/>
            <person name="Joshi V."/>
            <person name="Fowler G."/>
            <person name="Nazareth L."/>
            <person name="Reid J."/>
            <person name="Worley K."/>
            <person name="Petrosino J."/>
            <person name="Highlander S."/>
            <person name="Gibbs R."/>
        </authorList>
    </citation>
    <scope>NUCLEOTIDE SEQUENCE [LARGE SCALE GENOMIC DNA]</scope>
    <source>
        <strain evidence="9">DSM 15952 / CCUG 50447 / LMG 22039 / TP 1.5</strain>
    </source>
</reference>
<dbReference type="GO" id="GO:0042907">
    <property type="term" value="F:xanthine transmembrane transporter activity"/>
    <property type="evidence" value="ECO:0007669"/>
    <property type="project" value="TreeGrafter"/>
</dbReference>
<keyword evidence="9" id="KW-1185">Reference proteome</keyword>
<evidence type="ECO:0000256" key="4">
    <source>
        <dbReference type="ARBA" id="ARBA00022692"/>
    </source>
</evidence>
<evidence type="ECO:0000256" key="1">
    <source>
        <dbReference type="ARBA" id="ARBA00004141"/>
    </source>
</evidence>
<evidence type="ECO:0000256" key="3">
    <source>
        <dbReference type="ARBA" id="ARBA00022448"/>
    </source>
</evidence>
<evidence type="ECO:0000256" key="5">
    <source>
        <dbReference type="ARBA" id="ARBA00022989"/>
    </source>
</evidence>
<keyword evidence="3" id="KW-0813">Transport</keyword>
<accession>E6LFY8</accession>
<feature type="transmembrane region" description="Helical" evidence="7">
    <location>
        <begin position="130"/>
        <end position="149"/>
    </location>
</feature>
<name>E6LFY8_ENTI1</name>
<evidence type="ECO:0000256" key="2">
    <source>
        <dbReference type="ARBA" id="ARBA00008821"/>
    </source>
</evidence>
<comment type="similarity">
    <text evidence="2">Belongs to the nucleobase:cation symporter-2 (NCS2) (TC 2.A.40) family.</text>
</comment>
<keyword evidence="5 7" id="KW-1133">Transmembrane helix</keyword>
<dbReference type="NCBIfam" id="TIGR00801">
    <property type="entry name" value="ncs2"/>
    <property type="match status" value="1"/>
</dbReference>
<feature type="transmembrane region" description="Helical" evidence="7">
    <location>
        <begin position="105"/>
        <end position="124"/>
    </location>
</feature>
<keyword evidence="4 7" id="KW-0812">Transmembrane</keyword>
<feature type="transmembrane region" description="Helical" evidence="7">
    <location>
        <begin position="194"/>
        <end position="214"/>
    </location>
</feature>
<keyword evidence="6 7" id="KW-0472">Membrane</keyword>
<dbReference type="EMBL" id="AEPV01000044">
    <property type="protein sequence ID" value="EFU73890.1"/>
    <property type="molecule type" value="Genomic_DNA"/>
</dbReference>
<feature type="transmembrane region" description="Helical" evidence="7">
    <location>
        <begin position="170"/>
        <end position="188"/>
    </location>
</feature>
<feature type="transmembrane region" description="Helical" evidence="7">
    <location>
        <begin position="321"/>
        <end position="345"/>
    </location>
</feature>
<feature type="transmembrane region" description="Helical" evidence="7">
    <location>
        <begin position="75"/>
        <end position="93"/>
    </location>
</feature>
<dbReference type="STRING" id="888064.HMPREF9088_1278"/>
<evidence type="ECO:0000313" key="9">
    <source>
        <dbReference type="Proteomes" id="UP000010296"/>
    </source>
</evidence>
<dbReference type="eggNOG" id="COG2233">
    <property type="taxonomic scope" value="Bacteria"/>
</dbReference>
<proteinExistence type="inferred from homology"/>
<feature type="transmembrane region" description="Helical" evidence="7">
    <location>
        <begin position="35"/>
        <end position="55"/>
    </location>
</feature>
<dbReference type="AlphaFoldDB" id="E6LFY8"/>
<evidence type="ECO:0000313" key="8">
    <source>
        <dbReference type="EMBL" id="EFU73890.1"/>
    </source>
</evidence>
<protein>
    <submittedName>
        <fullName evidence="8">Putative permease</fullName>
    </submittedName>
</protein>
<dbReference type="InterPro" id="IPR006042">
    <property type="entry name" value="Xan_ur_permease"/>
</dbReference>
<evidence type="ECO:0000256" key="6">
    <source>
        <dbReference type="ARBA" id="ARBA00023136"/>
    </source>
</evidence>
<dbReference type="InterPro" id="IPR006043">
    <property type="entry name" value="NCS2"/>
</dbReference>
<dbReference type="GO" id="GO:0005886">
    <property type="term" value="C:plasma membrane"/>
    <property type="evidence" value="ECO:0007669"/>
    <property type="project" value="TreeGrafter"/>
</dbReference>
<dbReference type="PANTHER" id="PTHR42810">
    <property type="entry name" value="PURINE PERMEASE C1399.01C-RELATED"/>
    <property type="match status" value="1"/>
</dbReference>
<dbReference type="HOGENOM" id="CLU_017959_1_2_9"/>
<comment type="caution">
    <text evidence="8">The sequence shown here is derived from an EMBL/GenBank/DDBJ whole genome shotgun (WGS) entry which is preliminary data.</text>
</comment>
<gene>
    <name evidence="8" type="primary">pyrP</name>
    <name evidence="8" type="ORF">HMPREF9088_1278</name>
</gene>
<evidence type="ECO:0000256" key="7">
    <source>
        <dbReference type="SAM" id="Phobius"/>
    </source>
</evidence>
<feature type="transmembrane region" description="Helical" evidence="7">
    <location>
        <begin position="351"/>
        <end position="372"/>
    </location>
</feature>
<feature type="transmembrane region" description="Helical" evidence="7">
    <location>
        <begin position="384"/>
        <end position="401"/>
    </location>
</feature>
<feature type="transmembrane region" description="Helical" evidence="7">
    <location>
        <begin position="407"/>
        <end position="424"/>
    </location>
</feature>
<dbReference type="Proteomes" id="UP000010296">
    <property type="component" value="Unassembled WGS sequence"/>
</dbReference>
<dbReference type="Pfam" id="PF00860">
    <property type="entry name" value="Xan_ur_permease"/>
    <property type="match status" value="1"/>
</dbReference>
<dbReference type="PANTHER" id="PTHR42810:SF2">
    <property type="entry name" value="PURINE PERMEASE C1399.01C-RELATED"/>
    <property type="match status" value="1"/>
</dbReference>
<sequence>MEMSKQSDFRNNEAVLDINDKPAPLHWIGLSLQHLFTMFGATVLVPILVGINPGIALVSSGLGTLVYLTVTKGKIPAYLGSSFAFIAAMQLLMKTDGYPAIAQGAMTTGLVYIIVSIVIGKVGSAWLDKILPAIVVGPVVMVIGLGLAATAANNAMYRTVDGNQVYDFKYVFVALATLAITIFFNMYLKGFLGLIPILLGIVSGYVLALLVGIVDVQPIVDAHWFALPDFQVPFIEYKPTLHIGAITTMAPIAFVTMTEHIGHLMVLNKLTKRNFFEEPGLNKTLLGDGLAQVVAGFVGGPPVTSYGENIGVLAITRVHSVFVIGGAAVLAVGLGFVGKLTALILSIPNPVISGISFVLFGVIAASGLKILIENKVDFDKKKNLLIASVILVVGIGGLVFQAGTFTLSSMALATVLGIFLNLILPEQARSEEK</sequence>
<organism evidence="8 9">
    <name type="scientific">Enterococcus italicus (strain DSM 15952 / CCUG 50447 / LMG 22039 / TP 1.5)</name>
    <dbReference type="NCBI Taxonomy" id="888064"/>
    <lineage>
        <taxon>Bacteria</taxon>
        <taxon>Bacillati</taxon>
        <taxon>Bacillota</taxon>
        <taxon>Bacilli</taxon>
        <taxon>Lactobacillales</taxon>
        <taxon>Enterococcaceae</taxon>
        <taxon>Enterococcus</taxon>
    </lineage>
</organism>